<comment type="similarity">
    <text evidence="1">Belongs to the MlaA family.</text>
</comment>
<evidence type="ECO:0000256" key="3">
    <source>
        <dbReference type="SAM" id="SignalP"/>
    </source>
</evidence>
<dbReference type="GO" id="GO:0016020">
    <property type="term" value="C:membrane"/>
    <property type="evidence" value="ECO:0007669"/>
    <property type="project" value="InterPro"/>
</dbReference>
<organism evidence="4 5">
    <name type="scientific">Dichelobacter nodosus (strain VCS1703A)</name>
    <dbReference type="NCBI Taxonomy" id="246195"/>
    <lineage>
        <taxon>Bacteria</taxon>
        <taxon>Pseudomonadati</taxon>
        <taxon>Pseudomonadota</taxon>
        <taxon>Gammaproteobacteria</taxon>
        <taxon>Cardiobacteriales</taxon>
        <taxon>Cardiobacteriaceae</taxon>
        <taxon>Dichelobacter</taxon>
    </lineage>
</organism>
<dbReference type="KEGG" id="dno:DNO_0650"/>
<evidence type="ECO:0000313" key="5">
    <source>
        <dbReference type="Proteomes" id="UP000000248"/>
    </source>
</evidence>
<dbReference type="Proteomes" id="UP000000248">
    <property type="component" value="Chromosome"/>
</dbReference>
<dbReference type="PRINTS" id="PR01805">
    <property type="entry name" value="VACJLIPOPROT"/>
</dbReference>
<reference evidence="4 5" key="1">
    <citation type="journal article" date="2007" name="Nat. Biotechnol.">
        <title>Genome sequence and identification of candidate vaccine antigens from the animal pathogen Dichelobacter nodosus.</title>
        <authorList>
            <person name="Myers G.S."/>
            <person name="Parker D."/>
            <person name="Al-Hasani K."/>
            <person name="Kennan R.M."/>
            <person name="Seemann T."/>
            <person name="Ren Q."/>
            <person name="Badger J.H."/>
            <person name="Selengut J.D."/>
            <person name="Deboy R.T."/>
            <person name="Tettelin H."/>
            <person name="Boyce J.D."/>
            <person name="McCarl V.P."/>
            <person name="Han X."/>
            <person name="Nelson W.C."/>
            <person name="Madupu R."/>
            <person name="Mohamoud Y."/>
            <person name="Holley T."/>
            <person name="Fedorova N."/>
            <person name="Khouri H."/>
            <person name="Bottomley S.P."/>
            <person name="Whittington R.J."/>
            <person name="Adler B."/>
            <person name="Songer J.G."/>
            <person name="Rood J.I."/>
            <person name="Paulsen I.T."/>
        </authorList>
    </citation>
    <scope>NUCLEOTIDE SEQUENCE [LARGE SCALE GENOMIC DNA]</scope>
    <source>
        <strain evidence="4 5">VCS1703A</strain>
    </source>
</reference>
<feature type="signal peptide" evidence="3">
    <location>
        <begin position="1"/>
        <end position="25"/>
    </location>
</feature>
<dbReference type="STRING" id="246195.DNO_0650"/>
<dbReference type="GO" id="GO:0120010">
    <property type="term" value="P:intermembrane phospholipid transfer"/>
    <property type="evidence" value="ECO:0007669"/>
    <property type="project" value="TreeGrafter"/>
</dbReference>
<feature type="chain" id="PRO_5002680805" evidence="3">
    <location>
        <begin position="26"/>
        <end position="250"/>
    </location>
</feature>
<keyword evidence="5" id="KW-1185">Reference proteome</keyword>
<gene>
    <name evidence="4" type="ordered locus">DNO_0650</name>
</gene>
<proteinExistence type="inferred from homology"/>
<dbReference type="PROSITE" id="PS51257">
    <property type="entry name" value="PROKAR_LIPOPROTEIN"/>
    <property type="match status" value="1"/>
</dbReference>
<dbReference type="eggNOG" id="COG2853">
    <property type="taxonomic scope" value="Bacteria"/>
</dbReference>
<dbReference type="InterPro" id="IPR007428">
    <property type="entry name" value="MlaA"/>
</dbReference>
<dbReference type="Pfam" id="PF04333">
    <property type="entry name" value="MlaA"/>
    <property type="match status" value="1"/>
</dbReference>
<evidence type="ECO:0000256" key="2">
    <source>
        <dbReference type="ARBA" id="ARBA00022729"/>
    </source>
</evidence>
<name>A5EV97_DICNV</name>
<keyword evidence="4" id="KW-0449">Lipoprotein</keyword>
<dbReference type="OrthoDB" id="9785326at2"/>
<sequence length="250" mass="27536">MNNPAFRHFLFAITPVLLLTACSSAVDEQGYAHDPLEPVNRKVFAFNETVDKAVLKPVAKGYETVVPQPIRKSIHNFFSNIDDVRSLGNAVLQLDGQATAGITARVINNTVYGLGGIFDVATPMGNPKINRDFGGTLAHYGVPSGPYLVLPLFGPSTVRDAVSKIPDHYMTLVTYVENDKLYWTMIGSDTIQKRAALLPMEKQISGAATDRYTMIRDTWLQHRWGQLGTPIKALENNEDVDALFAPETSE</sequence>
<dbReference type="RefSeq" id="WP_012030983.1">
    <property type="nucleotide sequence ID" value="NC_009446.1"/>
</dbReference>
<dbReference type="AlphaFoldDB" id="A5EV97"/>
<dbReference type="HOGENOM" id="CLU_059326_3_1_6"/>
<protein>
    <submittedName>
        <fullName evidence="4">VacJ-like lipoprotein</fullName>
    </submittedName>
</protein>
<dbReference type="PANTHER" id="PTHR30035:SF3">
    <property type="entry name" value="INTERMEMBRANE PHOSPHOLIPID TRANSPORT SYSTEM LIPOPROTEIN MLAA"/>
    <property type="match status" value="1"/>
</dbReference>
<dbReference type="PANTHER" id="PTHR30035">
    <property type="entry name" value="LIPOPROTEIN VACJ-RELATED"/>
    <property type="match status" value="1"/>
</dbReference>
<keyword evidence="2 3" id="KW-0732">Signal</keyword>
<dbReference type="EMBL" id="CP000513">
    <property type="protein sequence ID" value="ABQ13873.1"/>
    <property type="molecule type" value="Genomic_DNA"/>
</dbReference>
<evidence type="ECO:0000313" key="4">
    <source>
        <dbReference type="EMBL" id="ABQ13873.1"/>
    </source>
</evidence>
<evidence type="ECO:0000256" key="1">
    <source>
        <dbReference type="ARBA" id="ARBA00010634"/>
    </source>
</evidence>
<accession>A5EV97</accession>